<feature type="signal peptide" evidence="2">
    <location>
        <begin position="1"/>
        <end position="24"/>
    </location>
</feature>
<evidence type="ECO:0000256" key="2">
    <source>
        <dbReference type="SAM" id="SignalP"/>
    </source>
</evidence>
<organism evidence="3 4">
    <name type="scientific">Ophiocordyceps australis</name>
    <dbReference type="NCBI Taxonomy" id="1399860"/>
    <lineage>
        <taxon>Eukaryota</taxon>
        <taxon>Fungi</taxon>
        <taxon>Dikarya</taxon>
        <taxon>Ascomycota</taxon>
        <taxon>Pezizomycotina</taxon>
        <taxon>Sordariomycetes</taxon>
        <taxon>Hypocreomycetidae</taxon>
        <taxon>Hypocreales</taxon>
        <taxon>Ophiocordycipitaceae</taxon>
        <taxon>Ophiocordyceps</taxon>
    </lineage>
</organism>
<accession>A0A2C5Y5P5</accession>
<feature type="chain" id="PRO_5012293281" evidence="2">
    <location>
        <begin position="25"/>
        <end position="576"/>
    </location>
</feature>
<name>A0A2C5Y5P5_9HYPO</name>
<proteinExistence type="predicted"/>
<dbReference type="EMBL" id="NJET01000038">
    <property type="protein sequence ID" value="PHH64017.1"/>
    <property type="molecule type" value="Genomic_DNA"/>
</dbReference>
<dbReference type="OrthoDB" id="4927175at2759"/>
<sequence>MRNSARLFMSTALCLVLWTSTGVSVPETAKDTPSLRKVTNTLQSVAEAIQKAPMQVNAQTLSVLRSAGETSAQSSLVAAGRRPPLTQTSNTAALPHGTETRSQSLRNIVSKYLPESWRHKKPPMYRVQRIPASSSQHVAAATFAELVDRVGINKLKAASGLSTRGLFARAKASRKLPRPSNLKGIAVKGASGIMVVAALGFYIDSMIDVFNRTSTALEKAAVATSIVTMVGCTVRAVDNQVKGTPDILDTSLCLMGDMLLFTPLWALGIAIHIGRFLIPIIESIIDFRQRTTPEALQRARLQGWKEFTDRAEQYLSSSEFEDQLELQLQGELVGIMYEASEERGLIDEGIAERREAATTLQMLIAINALEADALERLTSDLCHNVTATRDRLGNDLLQSATQWVRFASYQYDEDFFLNLKEEAKWKSLDSPRRLYHAMGQVWREHDLMASAAQVFSILDRKLRSVFWVHQECAFRHLEMLQPKPQETLIQAMTPNPQCLDPCPASGEHQGTVGFEKITHEGTGIFACQDRNSNTLTSFESEPLCCPFEELTLQLIAIRSVEVSLVRPMHVTGAHED</sequence>
<gene>
    <name evidence="3" type="ORF">CDD81_5122</name>
</gene>
<keyword evidence="4" id="KW-1185">Reference proteome</keyword>
<dbReference type="STRING" id="1399860.A0A2C5Y5P5"/>
<evidence type="ECO:0000313" key="4">
    <source>
        <dbReference type="Proteomes" id="UP000226192"/>
    </source>
</evidence>
<dbReference type="Proteomes" id="UP000226192">
    <property type="component" value="Unassembled WGS sequence"/>
</dbReference>
<dbReference type="AlphaFoldDB" id="A0A2C5Y5P5"/>
<feature type="region of interest" description="Disordered" evidence="1">
    <location>
        <begin position="74"/>
        <end position="100"/>
    </location>
</feature>
<protein>
    <submittedName>
        <fullName evidence="3">Uncharacterized protein</fullName>
    </submittedName>
</protein>
<evidence type="ECO:0000256" key="1">
    <source>
        <dbReference type="SAM" id="MobiDB-lite"/>
    </source>
</evidence>
<reference evidence="3 4" key="1">
    <citation type="submission" date="2017-06" db="EMBL/GenBank/DDBJ databases">
        <title>Ant-infecting Ophiocordyceps genomes reveal a high diversity of potential behavioral manipulation genes and a possible major role for enterotoxins.</title>
        <authorList>
            <person name="De Bekker C."/>
            <person name="Evans H.C."/>
            <person name="Brachmann A."/>
            <person name="Hughes D.P."/>
        </authorList>
    </citation>
    <scope>NUCLEOTIDE SEQUENCE [LARGE SCALE GENOMIC DNA]</scope>
    <source>
        <strain evidence="3 4">Map64</strain>
    </source>
</reference>
<comment type="caution">
    <text evidence="3">The sequence shown here is derived from an EMBL/GenBank/DDBJ whole genome shotgun (WGS) entry which is preliminary data.</text>
</comment>
<keyword evidence="2" id="KW-0732">Signal</keyword>
<evidence type="ECO:0000313" key="3">
    <source>
        <dbReference type="EMBL" id="PHH64017.1"/>
    </source>
</evidence>